<dbReference type="InterPro" id="IPR036388">
    <property type="entry name" value="WH-like_DNA-bd_sf"/>
</dbReference>
<dbReference type="PROSITE" id="PS51755">
    <property type="entry name" value="OMPR_PHOB"/>
    <property type="match status" value="1"/>
</dbReference>
<dbReference type="Proteomes" id="UP001569151">
    <property type="component" value="Unassembled WGS sequence"/>
</dbReference>
<evidence type="ECO:0000313" key="6">
    <source>
        <dbReference type="EMBL" id="MEZ8211288.1"/>
    </source>
</evidence>
<feature type="transmembrane region" description="Helical" evidence="4">
    <location>
        <begin position="146"/>
        <end position="168"/>
    </location>
</feature>
<accession>A0ABV4MNZ1</accession>
<keyword evidence="4" id="KW-0812">Transmembrane</keyword>
<evidence type="ECO:0000259" key="5">
    <source>
        <dbReference type="PROSITE" id="PS51755"/>
    </source>
</evidence>
<reference evidence="6 7" key="1">
    <citation type="submission" date="2024-06" db="EMBL/GenBank/DDBJ databases">
        <authorList>
            <person name="Steensen K."/>
            <person name="Seneca J."/>
            <person name="Bartlau N."/>
            <person name="Yu A.X."/>
            <person name="Polz M.F."/>
        </authorList>
    </citation>
    <scope>NUCLEOTIDE SEQUENCE [LARGE SCALE GENOMIC DNA]</scope>
    <source>
        <strain evidence="6 7">1F146</strain>
    </source>
</reference>
<dbReference type="RefSeq" id="WP_371720248.1">
    <property type="nucleotide sequence ID" value="NZ_JBGOOF010000047.1"/>
</dbReference>
<feature type="DNA-binding region" description="OmpR/PhoB-type" evidence="2">
    <location>
        <begin position="1"/>
        <end position="102"/>
    </location>
</feature>
<organism evidence="6 7">
    <name type="scientific">Vibrio bivalvicida</name>
    <dbReference type="NCBI Taxonomy" id="1276888"/>
    <lineage>
        <taxon>Bacteria</taxon>
        <taxon>Pseudomonadati</taxon>
        <taxon>Pseudomonadota</taxon>
        <taxon>Gammaproteobacteria</taxon>
        <taxon>Vibrionales</taxon>
        <taxon>Vibrionaceae</taxon>
        <taxon>Vibrio</taxon>
        <taxon>Vibrio oreintalis group</taxon>
    </lineage>
</organism>
<name>A0ABV4MNZ1_9VIBR</name>
<feature type="domain" description="OmpR/PhoB-type" evidence="5">
    <location>
        <begin position="1"/>
        <end position="102"/>
    </location>
</feature>
<dbReference type="InterPro" id="IPR016032">
    <property type="entry name" value="Sig_transdc_resp-reg_C-effctor"/>
</dbReference>
<gene>
    <name evidence="6" type="ORF">ACED39_21205</name>
</gene>
<keyword evidence="1 2" id="KW-0238">DNA-binding</keyword>
<proteinExistence type="predicted"/>
<sequence length="232" mass="25921">MTMLLINGTHILDDTGGYIQSLKSQIRHPIGINEISLLTYMFSHKGKVLSKHELMEEVWHKRGIVVESSSLLHSISSCRRGLEDRSGEIIRTERGVGYEFIGTVKKISCISEVATVKHDSPEPEQKKSPQSSQQGKFSAPKLGSSFCYKTAFVFAAAIVIGFLGATLVEKLLTSSQYVTKSYSQCWYEPTNNGERIYYQNPTVYKFDELSLMLDEQGRSVSFSNQSGAVNCE</sequence>
<dbReference type="InterPro" id="IPR001867">
    <property type="entry name" value="OmpR/PhoB-type_DNA-bd"/>
</dbReference>
<dbReference type="SUPFAM" id="SSF46894">
    <property type="entry name" value="C-terminal effector domain of the bipartite response regulators"/>
    <property type="match status" value="1"/>
</dbReference>
<evidence type="ECO:0000256" key="3">
    <source>
        <dbReference type="SAM" id="MobiDB-lite"/>
    </source>
</evidence>
<dbReference type="Pfam" id="PF00486">
    <property type="entry name" value="Trans_reg_C"/>
    <property type="match status" value="1"/>
</dbReference>
<keyword evidence="4" id="KW-0472">Membrane</keyword>
<feature type="region of interest" description="Disordered" evidence="3">
    <location>
        <begin position="116"/>
        <end position="137"/>
    </location>
</feature>
<comment type="caution">
    <text evidence="6">The sequence shown here is derived from an EMBL/GenBank/DDBJ whole genome shotgun (WGS) entry which is preliminary data.</text>
</comment>
<evidence type="ECO:0000256" key="2">
    <source>
        <dbReference type="PROSITE-ProRule" id="PRU01091"/>
    </source>
</evidence>
<dbReference type="EMBL" id="JBGOOS010000049">
    <property type="protein sequence ID" value="MEZ8211288.1"/>
    <property type="molecule type" value="Genomic_DNA"/>
</dbReference>
<feature type="compositionally biased region" description="Basic and acidic residues" evidence="3">
    <location>
        <begin position="116"/>
        <end position="127"/>
    </location>
</feature>
<evidence type="ECO:0000256" key="4">
    <source>
        <dbReference type="SAM" id="Phobius"/>
    </source>
</evidence>
<evidence type="ECO:0000313" key="7">
    <source>
        <dbReference type="Proteomes" id="UP001569151"/>
    </source>
</evidence>
<keyword evidence="7" id="KW-1185">Reference proteome</keyword>
<protein>
    <submittedName>
        <fullName evidence="6">Transcriptional regulator</fullName>
    </submittedName>
</protein>
<dbReference type="SMART" id="SM00862">
    <property type="entry name" value="Trans_reg_C"/>
    <property type="match status" value="1"/>
</dbReference>
<evidence type="ECO:0000256" key="1">
    <source>
        <dbReference type="ARBA" id="ARBA00023125"/>
    </source>
</evidence>
<dbReference type="Gene3D" id="1.10.10.10">
    <property type="entry name" value="Winged helix-like DNA-binding domain superfamily/Winged helix DNA-binding domain"/>
    <property type="match status" value="1"/>
</dbReference>
<keyword evidence="4" id="KW-1133">Transmembrane helix</keyword>